<dbReference type="Pfam" id="PF01558">
    <property type="entry name" value="POR"/>
    <property type="match status" value="1"/>
</dbReference>
<dbReference type="PANTHER" id="PTHR32154:SF0">
    <property type="entry name" value="PYRUVATE-FLAVODOXIN OXIDOREDUCTASE-RELATED"/>
    <property type="match status" value="1"/>
</dbReference>
<organism evidence="10 11">
    <name type="scientific">Vibrio proteolyticus NBRC 13287</name>
    <dbReference type="NCBI Taxonomy" id="1219065"/>
    <lineage>
        <taxon>Bacteria</taxon>
        <taxon>Pseudomonadati</taxon>
        <taxon>Pseudomonadota</taxon>
        <taxon>Gammaproteobacteria</taxon>
        <taxon>Vibrionales</taxon>
        <taxon>Vibrionaceae</taxon>
        <taxon>Vibrio</taxon>
    </lineage>
</organism>
<dbReference type="SUPFAM" id="SSF52922">
    <property type="entry name" value="TK C-terminal domain-like"/>
    <property type="match status" value="1"/>
</dbReference>
<dbReference type="eggNOG" id="COG1014">
    <property type="taxonomic scope" value="Bacteria"/>
</dbReference>
<dbReference type="InterPro" id="IPR029061">
    <property type="entry name" value="THDP-binding"/>
</dbReference>
<keyword evidence="4" id="KW-0479">Metal-binding</keyword>
<dbReference type="InterPro" id="IPR033412">
    <property type="entry name" value="PFOR_II"/>
</dbReference>
<dbReference type="GO" id="GO:0022900">
    <property type="term" value="P:electron transport chain"/>
    <property type="evidence" value="ECO:0007669"/>
    <property type="project" value="InterPro"/>
</dbReference>
<dbReference type="CDD" id="cd07034">
    <property type="entry name" value="TPP_PYR_PFOR_IOR-alpha_like"/>
    <property type="match status" value="1"/>
</dbReference>
<keyword evidence="10" id="KW-0670">Pyruvate</keyword>
<dbReference type="Pfam" id="PF02775">
    <property type="entry name" value="TPP_enzyme_C"/>
    <property type="match status" value="1"/>
</dbReference>
<proteinExistence type="inferred from homology"/>
<dbReference type="Gene3D" id="3.40.50.920">
    <property type="match status" value="1"/>
</dbReference>
<protein>
    <submittedName>
        <fullName evidence="10">Putative pyruvate-flavodoxin oxidoreductase</fullName>
    </submittedName>
</protein>
<dbReference type="Pfam" id="PF17147">
    <property type="entry name" value="PFOR_II"/>
    <property type="match status" value="1"/>
</dbReference>
<dbReference type="InterPro" id="IPR050722">
    <property type="entry name" value="Pyruvate:ferred/Flavod_OxRd"/>
</dbReference>
<dbReference type="FunFam" id="3.40.50.920:FF:000007">
    <property type="entry name" value="Pyruvate:ferredoxin (Flavodoxin) oxidoreductase"/>
    <property type="match status" value="1"/>
</dbReference>
<dbReference type="Gene3D" id="3.30.70.20">
    <property type="match status" value="1"/>
</dbReference>
<name>U3BBN4_VIBPR</name>
<keyword evidence="3" id="KW-0004">4Fe-4S</keyword>
<reference evidence="10 11" key="1">
    <citation type="submission" date="2013-09" db="EMBL/GenBank/DDBJ databases">
        <title>Whole genome shotgun sequence of Vibrio proteolyticus NBRC 13287.</title>
        <authorList>
            <person name="Isaki S."/>
            <person name="Hosoyama A."/>
            <person name="Numata M."/>
            <person name="Hashimoto M."/>
            <person name="Hosoyama Y."/>
            <person name="Tsuchikane K."/>
            <person name="Noguchi M."/>
            <person name="Hirakata S."/>
            <person name="Ichikawa N."/>
            <person name="Ohji S."/>
            <person name="Yamazoe A."/>
            <person name="Fujita N."/>
        </authorList>
    </citation>
    <scope>NUCLEOTIDE SEQUENCE [LARGE SCALE GENOMIC DNA]</scope>
    <source>
        <strain evidence="10 11">NBRC 13287</strain>
    </source>
</reference>
<dbReference type="NCBIfam" id="TIGR02176">
    <property type="entry name" value="pyruv_ox_red"/>
    <property type="match status" value="1"/>
</dbReference>
<dbReference type="STRING" id="1219065.VPR01S_06_02180"/>
<dbReference type="Pfam" id="PF01855">
    <property type="entry name" value="POR_N"/>
    <property type="match status" value="1"/>
</dbReference>
<dbReference type="InterPro" id="IPR017900">
    <property type="entry name" value="4Fe4S_Fe_S_CS"/>
</dbReference>
<dbReference type="InterPro" id="IPR019752">
    <property type="entry name" value="Pyrv/ketoisovalerate_OxRed_cat"/>
</dbReference>
<dbReference type="GO" id="GO:0044281">
    <property type="term" value="P:small molecule metabolic process"/>
    <property type="evidence" value="ECO:0007669"/>
    <property type="project" value="UniProtKB-ARBA"/>
</dbReference>
<evidence type="ECO:0000256" key="3">
    <source>
        <dbReference type="ARBA" id="ARBA00022485"/>
    </source>
</evidence>
<dbReference type="GO" id="GO:0016903">
    <property type="term" value="F:oxidoreductase activity, acting on the aldehyde or oxo group of donors"/>
    <property type="evidence" value="ECO:0007669"/>
    <property type="project" value="InterPro"/>
</dbReference>
<dbReference type="eggNOG" id="COG1145">
    <property type="taxonomic scope" value="Bacteria"/>
</dbReference>
<dbReference type="InterPro" id="IPR009014">
    <property type="entry name" value="Transketo_C/PFOR_II"/>
</dbReference>
<dbReference type="GO" id="GO:0051539">
    <property type="term" value="F:4 iron, 4 sulfur cluster binding"/>
    <property type="evidence" value="ECO:0007669"/>
    <property type="project" value="UniProtKB-KW"/>
</dbReference>
<dbReference type="AlphaFoldDB" id="U3BBN4"/>
<dbReference type="InterPro" id="IPR011766">
    <property type="entry name" value="TPP_enzyme_TPP-bd"/>
</dbReference>
<dbReference type="PROSITE" id="PS00198">
    <property type="entry name" value="4FE4S_FER_1"/>
    <property type="match status" value="2"/>
</dbReference>
<dbReference type="InterPro" id="IPR019456">
    <property type="entry name" value="Pyrv-flavodox_OxRtase_EKR"/>
</dbReference>
<dbReference type="PANTHER" id="PTHR32154">
    <property type="entry name" value="PYRUVATE-FLAVODOXIN OXIDOREDUCTASE-RELATED"/>
    <property type="match status" value="1"/>
</dbReference>
<sequence length="1099" mass="120199">MNWITDANTAVAKIAYQLSEVIAVYPITPSTSMAECCESWSSQQKANALGTVPTVIEMQSEGGSIAVVHGSAMCGALSTTFTSSQGLLLMIPTLYKLVGELTPCVIHVAARSLATHALSIFCDHSDVMAVRQTGVAMLVASNGQEAQDMALVAYLASLRCRLPFIHFFDGFITSHSLCNITPVLGTELRDLLPEEDLLAFRHRALTPDRPTLRGATAGPDSYFQCREAQNSYHWRTPEIVEEILNEFAHHTCRQYHVVEYSGHPQATRVVVAMGSSVETLQAFVEQQCRHGEQIGVISIRLYRPFPTEAFLQALPSSVQRIAVLDRTKEPGSSGEPLYLDVLQAVSQSGNSAQLCRGRYGLSEKAFYPEDAQAIFEMLNLPDEYLKHEFTIGILDDITQLSLPSVTPRFLSSSLDSTAIVYGYGGDGSISACKNAITTLGEHFSWQVNAQFDYDSKKSGNITTSYLRLSPELIRAPYPLRQSGLLSVAHMKLLVERDIAAQLMPKGTLLLNTPLTGAALWNALPIGLQCKIQSDQIKVMTIDADRIAAEHELKDKPSIVMQVALIMLLGKGQWQPLVDKLKSESQVSLAGKKPSVIDNNLRCIDAGVKALNVSPFEAQSQPAPDSAAMPLSISVTSLTGQLLAGKGDHIPVSQYPADGVWPTNTARLEKRNLADELPVWSPDLCTQCGYCVAICPHTAIRAKIVTAEHNSDTLKPLKSMPYRSRQHAGSQYTLQVSPDDCTGCQLCAQVCPASARNTPENKALMMVAKSDCYELEQRQFLQFEKLPSESVHLQDRIDVKTLQTVQPYFEYPNACSGCGETAYIRILTQLYGDRLYIANATGCSSIFGGNLPTTPYSQDQDQRGPAWANSLFEDNAEFGLGMKLAVQQLTQRATHLLNQQLPDHTYSIQSDQIPEKRQQIETLKSQLCHDTIKHDELKLLSNYLVEKQVWLVGGDGWAYDIGFGGLDHVLRCGENINILVLDTQCYANTGGQKSKSTPEGKTAKLCSQPNTQSAKDLISMYQQVPGIFVARIALGANMNQTIKALKAAGEHTGPSLVVAYSPCIEHGYDLAHSADVTRSLVKGGGWDLLANVTQEPTLAK</sequence>
<evidence type="ECO:0000256" key="6">
    <source>
        <dbReference type="ARBA" id="ARBA00023002"/>
    </source>
</evidence>
<dbReference type="PROSITE" id="PS51379">
    <property type="entry name" value="4FE4S_FER_2"/>
    <property type="match status" value="2"/>
</dbReference>
<keyword evidence="8" id="KW-0411">Iron-sulfur</keyword>
<evidence type="ECO:0000256" key="8">
    <source>
        <dbReference type="ARBA" id="ARBA00023014"/>
    </source>
</evidence>
<dbReference type="InterPro" id="IPR002880">
    <property type="entry name" value="Pyrv_Fd/Flavodoxin_OxRdtase_N"/>
</dbReference>
<evidence type="ECO:0000256" key="5">
    <source>
        <dbReference type="ARBA" id="ARBA00022982"/>
    </source>
</evidence>
<dbReference type="InterPro" id="IPR002869">
    <property type="entry name" value="Pyrv_flavodox_OxRed_cen"/>
</dbReference>
<keyword evidence="5" id="KW-0249">Electron transport</keyword>
<dbReference type="GO" id="GO:0030976">
    <property type="term" value="F:thiamine pyrophosphate binding"/>
    <property type="evidence" value="ECO:0007669"/>
    <property type="project" value="InterPro"/>
</dbReference>
<feature type="domain" description="4Fe-4S ferredoxin-type" evidence="9">
    <location>
        <begin position="675"/>
        <end position="704"/>
    </location>
</feature>
<dbReference type="SUPFAM" id="SSF52518">
    <property type="entry name" value="Thiamin diphosphate-binding fold (THDP-binding)"/>
    <property type="match status" value="2"/>
</dbReference>
<dbReference type="RefSeq" id="WP_021705174.1">
    <property type="nucleotide sequence ID" value="NZ_BATJ01000006.1"/>
</dbReference>
<evidence type="ECO:0000313" key="11">
    <source>
        <dbReference type="Proteomes" id="UP000016570"/>
    </source>
</evidence>
<evidence type="ECO:0000259" key="9">
    <source>
        <dbReference type="PROSITE" id="PS51379"/>
    </source>
</evidence>
<dbReference type="GO" id="GO:0005506">
    <property type="term" value="F:iron ion binding"/>
    <property type="evidence" value="ECO:0007669"/>
    <property type="project" value="InterPro"/>
</dbReference>
<comment type="caution">
    <text evidence="10">The sequence shown here is derived from an EMBL/GenBank/DDBJ whole genome shotgun (WGS) entry which is preliminary data.</text>
</comment>
<evidence type="ECO:0000256" key="7">
    <source>
        <dbReference type="ARBA" id="ARBA00023004"/>
    </source>
</evidence>
<feature type="domain" description="4Fe-4S ferredoxin-type" evidence="9">
    <location>
        <begin position="731"/>
        <end position="760"/>
    </location>
</feature>
<accession>U3BBN4</accession>
<gene>
    <name evidence="10" type="ORF">VPR01S_06_02180</name>
</gene>
<evidence type="ECO:0000256" key="1">
    <source>
        <dbReference type="ARBA" id="ARBA00009032"/>
    </source>
</evidence>
<evidence type="ECO:0000256" key="2">
    <source>
        <dbReference type="ARBA" id="ARBA00022448"/>
    </source>
</evidence>
<dbReference type="InterPro" id="IPR011895">
    <property type="entry name" value="Pyrv_flavodox_OxRed"/>
</dbReference>
<dbReference type="Pfam" id="PF12838">
    <property type="entry name" value="Fer4_7"/>
    <property type="match status" value="1"/>
</dbReference>
<dbReference type="SUPFAM" id="SSF54862">
    <property type="entry name" value="4Fe-4S ferredoxins"/>
    <property type="match status" value="1"/>
</dbReference>
<comment type="similarity">
    <text evidence="1">Belongs to the pyruvate:ferredoxin/flavodoxin oxidoreductase family.</text>
</comment>
<dbReference type="EMBL" id="BATJ01000006">
    <property type="protein sequence ID" value="GAD67199.1"/>
    <property type="molecule type" value="Genomic_DNA"/>
</dbReference>
<keyword evidence="7" id="KW-0408">Iron</keyword>
<dbReference type="Pfam" id="PF10371">
    <property type="entry name" value="EKR"/>
    <property type="match status" value="1"/>
</dbReference>
<keyword evidence="2" id="KW-0813">Transport</keyword>
<dbReference type="Gene3D" id="3.40.50.970">
    <property type="match status" value="2"/>
</dbReference>
<dbReference type="InterPro" id="IPR017896">
    <property type="entry name" value="4Fe4S_Fe-S-bd"/>
</dbReference>
<dbReference type="Gene3D" id="3.40.920.10">
    <property type="entry name" value="Pyruvate-ferredoxin oxidoreductase, PFOR, domain III"/>
    <property type="match status" value="1"/>
</dbReference>
<dbReference type="FunFam" id="3.40.50.970:FF:000012">
    <property type="entry name" value="Pyruvate:ferredoxin (Flavodoxin) oxidoreductase"/>
    <property type="match status" value="1"/>
</dbReference>
<dbReference type="SMART" id="SM00890">
    <property type="entry name" value="EKR"/>
    <property type="match status" value="1"/>
</dbReference>
<evidence type="ECO:0000256" key="4">
    <source>
        <dbReference type="ARBA" id="ARBA00022723"/>
    </source>
</evidence>
<dbReference type="SUPFAM" id="SSF53323">
    <property type="entry name" value="Pyruvate-ferredoxin oxidoreductase, PFOR, domain III"/>
    <property type="match status" value="1"/>
</dbReference>
<dbReference type="GO" id="GO:0006979">
    <property type="term" value="P:response to oxidative stress"/>
    <property type="evidence" value="ECO:0007669"/>
    <property type="project" value="TreeGrafter"/>
</dbReference>
<keyword evidence="11" id="KW-1185">Reference proteome</keyword>
<evidence type="ECO:0000313" key="10">
    <source>
        <dbReference type="EMBL" id="GAD67199.1"/>
    </source>
</evidence>
<keyword evidence="6" id="KW-0560">Oxidoreductase</keyword>
<dbReference type="eggNOG" id="COG1013">
    <property type="taxonomic scope" value="Bacteria"/>
</dbReference>
<dbReference type="Proteomes" id="UP000016570">
    <property type="component" value="Unassembled WGS sequence"/>
</dbReference>
<dbReference type="eggNOG" id="COG0674">
    <property type="taxonomic scope" value="Bacteria"/>
</dbReference>